<protein>
    <recommendedName>
        <fullName evidence="1">RNase H type-1 domain-containing protein</fullName>
    </recommendedName>
</protein>
<sequence>MIVYYLQETKLLRVTNENFSFIIDKIKSRLAGWKGICSKNDSCIRRLLVWEGKFSRWVTWNTITQPYTRGGLGIKRARPVIVSILGKYVWELLHNPDKLWVQLLSAKYNFVSDVLEANNYHGASYTWCSIAKAVEAPSPESFKDNSRSLWNILSQITALLHSTKHVSCDSKILAHRLVSWHPSMENVIKINVDGSFISNLGSSGFVGLLRNPYGVGLQVLHEVVVSPIILNLELQVISHWLDIAWNHGFRNVICESDS</sequence>
<dbReference type="Proteomes" id="UP001058974">
    <property type="component" value="Chromosome 6"/>
</dbReference>
<dbReference type="EMBL" id="JAMSHJ010000006">
    <property type="protein sequence ID" value="KAI5397975.1"/>
    <property type="molecule type" value="Genomic_DNA"/>
</dbReference>
<dbReference type="AlphaFoldDB" id="A0A9D4WBW9"/>
<dbReference type="InterPro" id="IPR044730">
    <property type="entry name" value="RNase_H-like_dom_plant"/>
</dbReference>
<evidence type="ECO:0000313" key="2">
    <source>
        <dbReference type="EMBL" id="KAI5397975.1"/>
    </source>
</evidence>
<name>A0A9D4WBW9_PEA</name>
<dbReference type="Gramene" id="Psat06G0369300-T1">
    <property type="protein sequence ID" value="KAI5397975.1"/>
    <property type="gene ID" value="KIW84_063693"/>
</dbReference>
<reference evidence="2 3" key="1">
    <citation type="journal article" date="2022" name="Nat. Genet.">
        <title>Improved pea reference genome and pan-genome highlight genomic features and evolutionary characteristics.</title>
        <authorList>
            <person name="Yang T."/>
            <person name="Liu R."/>
            <person name="Luo Y."/>
            <person name="Hu S."/>
            <person name="Wang D."/>
            <person name="Wang C."/>
            <person name="Pandey M.K."/>
            <person name="Ge S."/>
            <person name="Xu Q."/>
            <person name="Li N."/>
            <person name="Li G."/>
            <person name="Huang Y."/>
            <person name="Saxena R.K."/>
            <person name="Ji Y."/>
            <person name="Li M."/>
            <person name="Yan X."/>
            <person name="He Y."/>
            <person name="Liu Y."/>
            <person name="Wang X."/>
            <person name="Xiang C."/>
            <person name="Varshney R.K."/>
            <person name="Ding H."/>
            <person name="Gao S."/>
            <person name="Zong X."/>
        </authorList>
    </citation>
    <scope>NUCLEOTIDE SEQUENCE [LARGE SCALE GENOMIC DNA]</scope>
    <source>
        <strain evidence="2 3">cv. Zhongwan 6</strain>
    </source>
</reference>
<proteinExistence type="predicted"/>
<evidence type="ECO:0000313" key="3">
    <source>
        <dbReference type="Proteomes" id="UP001058974"/>
    </source>
</evidence>
<dbReference type="GO" id="GO:0003676">
    <property type="term" value="F:nucleic acid binding"/>
    <property type="evidence" value="ECO:0007669"/>
    <property type="project" value="InterPro"/>
</dbReference>
<keyword evidence="3" id="KW-1185">Reference proteome</keyword>
<dbReference type="CDD" id="cd06222">
    <property type="entry name" value="RNase_H_like"/>
    <property type="match status" value="1"/>
</dbReference>
<feature type="domain" description="RNase H type-1" evidence="1">
    <location>
        <begin position="191"/>
        <end position="258"/>
    </location>
</feature>
<organism evidence="2 3">
    <name type="scientific">Pisum sativum</name>
    <name type="common">Garden pea</name>
    <name type="synonym">Lathyrus oleraceus</name>
    <dbReference type="NCBI Taxonomy" id="3888"/>
    <lineage>
        <taxon>Eukaryota</taxon>
        <taxon>Viridiplantae</taxon>
        <taxon>Streptophyta</taxon>
        <taxon>Embryophyta</taxon>
        <taxon>Tracheophyta</taxon>
        <taxon>Spermatophyta</taxon>
        <taxon>Magnoliopsida</taxon>
        <taxon>eudicotyledons</taxon>
        <taxon>Gunneridae</taxon>
        <taxon>Pentapetalae</taxon>
        <taxon>rosids</taxon>
        <taxon>fabids</taxon>
        <taxon>Fabales</taxon>
        <taxon>Fabaceae</taxon>
        <taxon>Papilionoideae</taxon>
        <taxon>50 kb inversion clade</taxon>
        <taxon>NPAAA clade</taxon>
        <taxon>Hologalegina</taxon>
        <taxon>IRL clade</taxon>
        <taxon>Fabeae</taxon>
        <taxon>Lathyrus</taxon>
    </lineage>
</organism>
<dbReference type="InterPro" id="IPR002156">
    <property type="entry name" value="RNaseH_domain"/>
</dbReference>
<dbReference type="GO" id="GO:0004523">
    <property type="term" value="F:RNA-DNA hybrid ribonuclease activity"/>
    <property type="evidence" value="ECO:0007669"/>
    <property type="project" value="InterPro"/>
</dbReference>
<comment type="caution">
    <text evidence="2">The sequence shown here is derived from an EMBL/GenBank/DDBJ whole genome shotgun (WGS) entry which is preliminary data.</text>
</comment>
<gene>
    <name evidence="2" type="ORF">KIW84_063693</name>
</gene>
<evidence type="ECO:0000259" key="1">
    <source>
        <dbReference type="Pfam" id="PF13456"/>
    </source>
</evidence>
<accession>A0A9D4WBW9</accession>
<dbReference type="Pfam" id="PF13456">
    <property type="entry name" value="RVT_3"/>
    <property type="match status" value="1"/>
</dbReference>